<dbReference type="KEGG" id="schv:BRCON_0826"/>
<accession>A0A2Z4Y509</accession>
<reference evidence="1 2" key="1">
    <citation type="submission" date="2018-05" db="EMBL/GenBank/DDBJ databases">
        <title>A metagenomic window into the 2 km-deep terrestrial subsurface aquifer revealed taxonomically and functionally diverse microbial community comprising novel uncultured bacterial lineages.</title>
        <authorList>
            <person name="Kadnikov V.V."/>
            <person name="Mardanov A.V."/>
            <person name="Beletsky A.V."/>
            <person name="Banks D."/>
            <person name="Pimenov N.V."/>
            <person name="Frank Y.A."/>
            <person name="Karnachuk O.V."/>
            <person name="Ravin N.V."/>
        </authorList>
    </citation>
    <scope>NUCLEOTIDE SEQUENCE [LARGE SCALE GENOMIC DNA]</scope>
    <source>
        <strain evidence="1">BY</strain>
    </source>
</reference>
<dbReference type="AlphaFoldDB" id="A0A2Z4Y509"/>
<gene>
    <name evidence="1" type="ORF">BRCON_0826</name>
</gene>
<dbReference type="Pfam" id="PF13692">
    <property type="entry name" value="Glyco_trans_1_4"/>
    <property type="match status" value="1"/>
</dbReference>
<dbReference type="Gene3D" id="3.40.50.2000">
    <property type="entry name" value="Glycogen Phosphorylase B"/>
    <property type="match status" value="1"/>
</dbReference>
<name>A0A2Z4Y509_SUMC1</name>
<sequence>MSTVLVLGVGPLPVDSGKKIHAPGIRVWHLAQYLVKHHHNVVLGIIEFGDFRDNETAEIRSRQESLGDRLSVCRLKYHSVRTPEALATLHAHCRFDCVVSTTDIMNSVAASIPVHIPLWLDYLGDPLSERQLQAATYNNDSSLLELWQVMAHALLQGDRFSVASTPQKYALIGQLGLVGRLNQFTAGHDLITVLPNCSRIMREQNLRIQRPLKGTIVPASSFILLWAGGYNTWTDPETLFRGLELVFQQNPSVYFVSVGGEIPGHDNVTFHRFRGLCENSLYANHFQFIGWVPPHEVPSFYAQADAAINVDAACYEAEIGTRTRIIDWISYEIPVVTTALCEPTLLLQKEQLIFPFEPGDPKSLAEAVLWVASHREEARQRAVRARAFLDQLYDEEVVFAPLDEWVRAPAFAPDRTAPHWLIKGPQAPRTPDCSVANFQRKFLQSCVSPPMDASGNSRNAGRFLRKLLKRFRRG</sequence>
<protein>
    <submittedName>
        <fullName evidence="1">Glycosyltransferase domain containing protein</fullName>
    </submittedName>
</protein>
<dbReference type="PANTHER" id="PTHR12526">
    <property type="entry name" value="GLYCOSYLTRANSFERASE"/>
    <property type="match status" value="1"/>
</dbReference>
<keyword evidence="1" id="KW-0808">Transferase</keyword>
<dbReference type="GO" id="GO:0016740">
    <property type="term" value="F:transferase activity"/>
    <property type="evidence" value="ECO:0007669"/>
    <property type="project" value="UniProtKB-KW"/>
</dbReference>
<proteinExistence type="predicted"/>
<evidence type="ECO:0000313" key="1">
    <source>
        <dbReference type="EMBL" id="AXA35603.1"/>
    </source>
</evidence>
<evidence type="ECO:0000313" key="2">
    <source>
        <dbReference type="Proteomes" id="UP000262583"/>
    </source>
</evidence>
<dbReference type="Proteomes" id="UP000262583">
    <property type="component" value="Chromosome"/>
</dbReference>
<organism evidence="1 2">
    <name type="scientific">Sumerlaea chitinivorans</name>
    <dbReference type="NCBI Taxonomy" id="2250252"/>
    <lineage>
        <taxon>Bacteria</taxon>
        <taxon>Candidatus Sumerlaeota</taxon>
        <taxon>Candidatus Sumerlaeia</taxon>
        <taxon>Candidatus Sumerlaeales</taxon>
        <taxon>Candidatus Sumerlaeaceae</taxon>
        <taxon>Candidatus Sumerlaea</taxon>
    </lineage>
</organism>
<dbReference type="EMBL" id="CP030759">
    <property type="protein sequence ID" value="AXA35603.1"/>
    <property type="molecule type" value="Genomic_DNA"/>
</dbReference>
<dbReference type="SUPFAM" id="SSF53756">
    <property type="entry name" value="UDP-Glycosyltransferase/glycogen phosphorylase"/>
    <property type="match status" value="1"/>
</dbReference>